<dbReference type="Proteomes" id="UP000178129">
    <property type="component" value="Unassembled WGS sequence"/>
</dbReference>
<protein>
    <submittedName>
        <fullName evidence="1">Uncharacterized protein</fullName>
    </submittedName>
</protein>
<dbReference type="InParanoid" id="A0A1E1KW68"/>
<proteinExistence type="predicted"/>
<comment type="caution">
    <text evidence="1">The sequence shown here is derived from an EMBL/GenBank/DDBJ whole genome shotgun (WGS) entry which is preliminary data.</text>
</comment>
<organism evidence="1 2">
    <name type="scientific">Rhynchosporium graminicola</name>
    <dbReference type="NCBI Taxonomy" id="2792576"/>
    <lineage>
        <taxon>Eukaryota</taxon>
        <taxon>Fungi</taxon>
        <taxon>Dikarya</taxon>
        <taxon>Ascomycota</taxon>
        <taxon>Pezizomycotina</taxon>
        <taxon>Leotiomycetes</taxon>
        <taxon>Helotiales</taxon>
        <taxon>Ploettnerulaceae</taxon>
        <taxon>Rhynchosporium</taxon>
    </lineage>
</organism>
<evidence type="ECO:0000313" key="1">
    <source>
        <dbReference type="EMBL" id="CZT02413.1"/>
    </source>
</evidence>
<name>A0A1E1KW68_9HELO</name>
<dbReference type="AlphaFoldDB" id="A0A1E1KW68"/>
<gene>
    <name evidence="1" type="ORF">RCO7_06301</name>
</gene>
<reference evidence="2" key="1">
    <citation type="submission" date="2016-03" db="EMBL/GenBank/DDBJ databases">
        <authorList>
            <person name="Ploux O."/>
        </authorList>
    </citation>
    <scope>NUCLEOTIDE SEQUENCE [LARGE SCALE GENOMIC DNA]</scope>
    <source>
        <strain evidence="2">UK7</strain>
    </source>
</reference>
<sequence>MEMATANLTCHGDSTAFPVAYLPLHRISTVIVMSQSCTQATGYSRRSKPWIIQDDDAGHIPVDKPYGFPWIVAGTPVRMDCDVWIFDNITRWHDEETSVASAYVRLQEEV</sequence>
<dbReference type="EMBL" id="FJUW01000025">
    <property type="protein sequence ID" value="CZT02413.1"/>
    <property type="molecule type" value="Genomic_DNA"/>
</dbReference>
<accession>A0A1E1KW68</accession>
<evidence type="ECO:0000313" key="2">
    <source>
        <dbReference type="Proteomes" id="UP000178129"/>
    </source>
</evidence>
<keyword evidence="2" id="KW-1185">Reference proteome</keyword>